<proteinExistence type="predicted"/>
<reference evidence="1" key="1">
    <citation type="journal article" date="2012" name="PLoS ONE">
        <title>Gene sets for utilization of primary and secondary nutrition supplies in the distal gut of endangered iberian lynx.</title>
        <authorList>
            <person name="Alcaide M."/>
            <person name="Messina E."/>
            <person name="Richter M."/>
            <person name="Bargiela R."/>
            <person name="Peplies J."/>
            <person name="Huws S.A."/>
            <person name="Newbold C.J."/>
            <person name="Golyshin P.N."/>
            <person name="Simon M.A."/>
            <person name="Lopez G."/>
            <person name="Yakimov M.M."/>
            <person name="Ferrer M."/>
        </authorList>
    </citation>
    <scope>NUCLEOTIDE SEQUENCE</scope>
</reference>
<dbReference type="PROSITE" id="PS51257">
    <property type="entry name" value="PROKAR_LIPOPROTEIN"/>
    <property type="match status" value="1"/>
</dbReference>
<organism evidence="1">
    <name type="scientific">gut metagenome</name>
    <dbReference type="NCBI Taxonomy" id="749906"/>
    <lineage>
        <taxon>unclassified sequences</taxon>
        <taxon>metagenomes</taxon>
        <taxon>organismal metagenomes</taxon>
    </lineage>
</organism>
<evidence type="ECO:0000313" key="1">
    <source>
        <dbReference type="EMBL" id="EJW92897.1"/>
    </source>
</evidence>
<protein>
    <submittedName>
        <fullName evidence="1">Uncharacterized protein</fullName>
    </submittedName>
</protein>
<name>J9FTK3_9ZZZZ</name>
<dbReference type="AlphaFoldDB" id="J9FTK3"/>
<gene>
    <name evidence="1" type="ORF">EVA_18997</name>
</gene>
<sequence>MYRRCNSCCSQGISACHNRQRLCHLSHRRFPYLAYIVLYHSDLFAQ</sequence>
<comment type="caution">
    <text evidence="1">The sequence shown here is derived from an EMBL/GenBank/DDBJ whole genome shotgun (WGS) entry which is preliminary data.</text>
</comment>
<accession>J9FTK3</accession>
<dbReference type="EMBL" id="AMCI01007282">
    <property type="protein sequence ID" value="EJW92897.1"/>
    <property type="molecule type" value="Genomic_DNA"/>
</dbReference>